<dbReference type="Proteomes" id="UP000330809">
    <property type="component" value="Unassembled WGS sequence"/>
</dbReference>
<organism evidence="3 4">
    <name type="scientific">Pseudomonas fragi</name>
    <dbReference type="NCBI Taxonomy" id="296"/>
    <lineage>
        <taxon>Bacteria</taxon>
        <taxon>Pseudomonadati</taxon>
        <taxon>Pseudomonadota</taxon>
        <taxon>Gammaproteobacteria</taxon>
        <taxon>Pseudomonadales</taxon>
        <taxon>Pseudomonadaceae</taxon>
        <taxon>Pseudomonas</taxon>
    </lineage>
</organism>
<dbReference type="AlphaFoldDB" id="A0A449IPN7"/>
<reference evidence="3 4" key="1">
    <citation type="submission" date="2019-02" db="EMBL/GenBank/DDBJ databases">
        <authorList>
            <consortium name="Pathogen Informatics"/>
        </authorList>
    </citation>
    <scope>NUCLEOTIDE SEQUENCE [LARGE SCALE GENOMIC DNA]</scope>
    <source>
        <strain evidence="3 4">3012STDY7103891</strain>
    </source>
</reference>
<sequence length="40" mass="4214">MSASWIWLGAVSAGALLLALVWWGWHQGGLALMQLGMGAC</sequence>
<proteinExistence type="predicted"/>
<evidence type="ECO:0000313" key="2">
    <source>
        <dbReference type="EMBL" id="MDA7022752.1"/>
    </source>
</evidence>
<accession>A0A449IPN7</accession>
<keyword evidence="5" id="KW-1185">Reference proteome</keyword>
<dbReference type="GeneID" id="89543607"/>
<feature type="transmembrane region" description="Helical" evidence="1">
    <location>
        <begin position="6"/>
        <end position="25"/>
    </location>
</feature>
<keyword evidence="1" id="KW-0472">Membrane</keyword>
<name>A0A449IPN7_PSEFR</name>
<evidence type="ECO:0000313" key="5">
    <source>
        <dbReference type="Proteomes" id="UP001212337"/>
    </source>
</evidence>
<reference evidence="2 5" key="2">
    <citation type="submission" date="2023-01" db="EMBL/GenBank/DDBJ databases">
        <title>Effects of deletion of Siderophore biosynthase gene in Pseudomonas fragi on quorum sensing and spoliage ability.</title>
        <authorList>
            <person name="Cui F."/>
            <person name="Wang D."/>
            <person name="Liu J."/>
            <person name="Wang Q."/>
            <person name="Li T."/>
            <person name="Li J."/>
        </authorList>
    </citation>
    <scope>NUCLEOTIDE SEQUENCE [LARGE SCALE GENOMIC DNA]</scope>
    <source>
        <strain evidence="2 5">MS-10</strain>
    </source>
</reference>
<dbReference type="EMBL" id="JAQJVI010000015">
    <property type="protein sequence ID" value="MDA7022752.1"/>
    <property type="molecule type" value="Genomic_DNA"/>
</dbReference>
<protein>
    <submittedName>
        <fullName evidence="3">Uncharacterized protein</fullName>
    </submittedName>
</protein>
<evidence type="ECO:0000256" key="1">
    <source>
        <dbReference type="SAM" id="Phobius"/>
    </source>
</evidence>
<evidence type="ECO:0000313" key="4">
    <source>
        <dbReference type="Proteomes" id="UP000330809"/>
    </source>
</evidence>
<evidence type="ECO:0000313" key="3">
    <source>
        <dbReference type="EMBL" id="VFB21414.1"/>
    </source>
</evidence>
<dbReference type="Proteomes" id="UP001212337">
    <property type="component" value="Unassembled WGS sequence"/>
</dbReference>
<gene>
    <name evidence="3" type="ORF">NCTC10754_04064</name>
    <name evidence="2" type="ORF">PI499_12815</name>
</gene>
<dbReference type="EMBL" id="CAACYJ010000040">
    <property type="protein sequence ID" value="VFB21414.1"/>
    <property type="molecule type" value="Genomic_DNA"/>
</dbReference>
<dbReference type="RefSeq" id="WP_254925250.1">
    <property type="nucleotide sequence ID" value="NZ_CAACYJ010000040.1"/>
</dbReference>
<keyword evidence="1" id="KW-1133">Transmembrane helix</keyword>
<keyword evidence="1" id="KW-0812">Transmembrane</keyword>